<dbReference type="RefSeq" id="WP_136060700.1">
    <property type="nucleotide sequence ID" value="NZ_CAAHFH010000001.1"/>
</dbReference>
<keyword evidence="1" id="KW-0732">Signal</keyword>
<accession>A0A6C2UGI4</accession>
<keyword evidence="3" id="KW-1185">Reference proteome</keyword>
<dbReference type="AlphaFoldDB" id="A0A6C2UGI4"/>
<sequence>MKKLFLIYALLLSVCVFGAEPMDSLRQVAVPSEEFVRIPASYILHKLENYARQSGLPALASFSVECQLEGVESQRASFNMEGMNLLQAIDAAAEAVGAGVEYIDGGAVLKNPAAVVVREPEPVKAPERVAVDGSEYYGKYRQGYEQRMAEARNANAVSHLTKLYDGALRKIYDELVMSGNVVGALAVKAERDRIRTLSAVVASGTFGPKPAPKMRVMEKKPPVVKPQASTDSIIKLFGIKQTCTRPVFLLMAGPAMVADRDQPGFGRMKFHVIRNRLLDVVGGLSEGSQFNASLFWAANTSPFDAEMQPATERHKALFAEWLAPVNPLKSNDIYGTGLQALNMKLSNLPWPKRLKATVPSGGPKWLYDYKPSKSVAACYTGKSRGFMHWAEALCFAMEQRADAIFVITSNYVVSREDSPDDLRDSLREAAKQIYGPDKKKYPTVNVIVISNNSASTLGKFKSVLKVFDGEVVAVDDVKKYMIRDEKKLLDSL</sequence>
<protein>
    <submittedName>
        <fullName evidence="2">Uncharacterized protein</fullName>
    </submittedName>
</protein>
<organism evidence="2 3">
    <name type="scientific">Pontiella sulfatireligans</name>
    <dbReference type="NCBI Taxonomy" id="2750658"/>
    <lineage>
        <taxon>Bacteria</taxon>
        <taxon>Pseudomonadati</taxon>
        <taxon>Kiritimatiellota</taxon>
        <taxon>Kiritimatiellia</taxon>
        <taxon>Kiritimatiellales</taxon>
        <taxon>Pontiellaceae</taxon>
        <taxon>Pontiella</taxon>
    </lineage>
</organism>
<feature type="chain" id="PRO_5025379318" evidence="1">
    <location>
        <begin position="19"/>
        <end position="492"/>
    </location>
</feature>
<reference evidence="2 3" key="1">
    <citation type="submission" date="2019-04" db="EMBL/GenBank/DDBJ databases">
        <authorList>
            <person name="Van Vliet M D."/>
        </authorList>
    </citation>
    <scope>NUCLEOTIDE SEQUENCE [LARGE SCALE GENOMIC DNA]</scope>
    <source>
        <strain evidence="2 3">F21</strain>
    </source>
</reference>
<evidence type="ECO:0000256" key="1">
    <source>
        <dbReference type="SAM" id="SignalP"/>
    </source>
</evidence>
<evidence type="ECO:0000313" key="2">
    <source>
        <dbReference type="EMBL" id="VGO19285.1"/>
    </source>
</evidence>
<dbReference type="Proteomes" id="UP000346198">
    <property type="component" value="Unassembled WGS sequence"/>
</dbReference>
<evidence type="ECO:0000313" key="3">
    <source>
        <dbReference type="Proteomes" id="UP000346198"/>
    </source>
</evidence>
<proteinExistence type="predicted"/>
<name>A0A6C2UGI4_9BACT</name>
<feature type="signal peptide" evidence="1">
    <location>
        <begin position="1"/>
        <end position="18"/>
    </location>
</feature>
<gene>
    <name evidence="2" type="ORF">SCARR_01343</name>
</gene>
<dbReference type="EMBL" id="CAAHFH010000001">
    <property type="protein sequence ID" value="VGO19285.1"/>
    <property type="molecule type" value="Genomic_DNA"/>
</dbReference>